<comment type="pathway">
    <text evidence="4">Terpene metabolism; lanosterol biosynthesis; lanosterol from farnesyl diphosphate: step 2/3.</text>
</comment>
<comment type="cofactor">
    <cofactor evidence="1 14">
        <name>FAD</name>
        <dbReference type="ChEBI" id="CHEBI:57692"/>
    </cofactor>
</comment>
<dbReference type="SUPFAM" id="SSF51905">
    <property type="entry name" value="FAD/NAD(P)-binding domain"/>
    <property type="match status" value="1"/>
</dbReference>
<evidence type="ECO:0000256" key="2">
    <source>
        <dbReference type="ARBA" id="ARBA00002173"/>
    </source>
</evidence>
<keyword evidence="9 14" id="KW-0274">FAD</keyword>
<evidence type="ECO:0000256" key="9">
    <source>
        <dbReference type="ARBA" id="ARBA00022827"/>
    </source>
</evidence>
<keyword evidence="12 14" id="KW-0472">Membrane</keyword>
<dbReference type="EMBL" id="AWUE01016391">
    <property type="protein sequence ID" value="OMO92137.1"/>
    <property type="molecule type" value="Genomic_DNA"/>
</dbReference>
<name>A0A1R3JBH7_9ROSI</name>
<organism evidence="17 18">
    <name type="scientific">Corchorus olitorius</name>
    <dbReference type="NCBI Taxonomy" id="93759"/>
    <lineage>
        <taxon>Eukaryota</taxon>
        <taxon>Viridiplantae</taxon>
        <taxon>Streptophyta</taxon>
        <taxon>Embryophyta</taxon>
        <taxon>Tracheophyta</taxon>
        <taxon>Spermatophyta</taxon>
        <taxon>Magnoliopsida</taxon>
        <taxon>eudicotyledons</taxon>
        <taxon>Gunneridae</taxon>
        <taxon>Pentapetalae</taxon>
        <taxon>rosids</taxon>
        <taxon>malvids</taxon>
        <taxon>Malvales</taxon>
        <taxon>Malvaceae</taxon>
        <taxon>Grewioideae</taxon>
        <taxon>Apeibeae</taxon>
        <taxon>Corchorus</taxon>
    </lineage>
</organism>
<dbReference type="Proteomes" id="UP000187203">
    <property type="component" value="Unassembled WGS sequence"/>
</dbReference>
<comment type="similarity">
    <text evidence="5 14">Belongs to the squalene monooxygenase family.</text>
</comment>
<comment type="catalytic activity">
    <reaction evidence="13 14">
        <text>squalene + reduced [NADPH--hemoprotein reductase] + O2 = (S)-2,3-epoxysqualene + oxidized [NADPH--hemoprotein reductase] + H2O + H(+)</text>
        <dbReference type="Rhea" id="RHEA:25282"/>
        <dbReference type="Rhea" id="RHEA-COMP:11964"/>
        <dbReference type="Rhea" id="RHEA-COMP:11965"/>
        <dbReference type="ChEBI" id="CHEBI:15377"/>
        <dbReference type="ChEBI" id="CHEBI:15378"/>
        <dbReference type="ChEBI" id="CHEBI:15379"/>
        <dbReference type="ChEBI" id="CHEBI:15440"/>
        <dbReference type="ChEBI" id="CHEBI:15441"/>
        <dbReference type="ChEBI" id="CHEBI:57618"/>
        <dbReference type="ChEBI" id="CHEBI:58210"/>
        <dbReference type="EC" id="1.14.14.17"/>
    </reaction>
</comment>
<keyword evidence="11 14" id="KW-0560">Oxidoreductase</keyword>
<dbReference type="GO" id="GO:0016020">
    <property type="term" value="C:membrane"/>
    <property type="evidence" value="ECO:0007669"/>
    <property type="project" value="UniProtKB-SubCell"/>
</dbReference>
<evidence type="ECO:0000256" key="14">
    <source>
        <dbReference type="RuleBase" id="RU367121"/>
    </source>
</evidence>
<dbReference type="Pfam" id="PF01266">
    <property type="entry name" value="DAO"/>
    <property type="match status" value="1"/>
</dbReference>
<protein>
    <recommendedName>
        <fullName evidence="6 14">Squalene monooxygenase</fullName>
        <ecNumber evidence="6 14">1.14.14.17</ecNumber>
    </recommendedName>
</protein>
<evidence type="ECO:0000259" key="15">
    <source>
        <dbReference type="Pfam" id="PF01266"/>
    </source>
</evidence>
<dbReference type="STRING" id="93759.A0A1R3JBH7"/>
<evidence type="ECO:0000256" key="12">
    <source>
        <dbReference type="ARBA" id="ARBA00023136"/>
    </source>
</evidence>
<evidence type="ECO:0000313" key="18">
    <source>
        <dbReference type="Proteomes" id="UP000187203"/>
    </source>
</evidence>
<dbReference type="InterPro" id="IPR036188">
    <property type="entry name" value="FAD/NAD-bd_sf"/>
</dbReference>
<dbReference type="PANTHER" id="PTHR10835">
    <property type="entry name" value="SQUALENE MONOOXYGENASE"/>
    <property type="match status" value="1"/>
</dbReference>
<evidence type="ECO:0000256" key="8">
    <source>
        <dbReference type="ARBA" id="ARBA00022692"/>
    </source>
</evidence>
<dbReference type="GO" id="GO:0016126">
    <property type="term" value="P:sterol biosynthetic process"/>
    <property type="evidence" value="ECO:0007669"/>
    <property type="project" value="UniProtKB-UniRule"/>
</dbReference>
<dbReference type="AlphaFoldDB" id="A0A1R3JBH7"/>
<dbReference type="GO" id="GO:0004506">
    <property type="term" value="F:squalene monooxygenase activity"/>
    <property type="evidence" value="ECO:0007669"/>
    <property type="project" value="UniProtKB-UniRule"/>
</dbReference>
<dbReference type="OrthoDB" id="1678617at2759"/>
<feature type="transmembrane region" description="Helical" evidence="14">
    <location>
        <begin position="381"/>
        <end position="398"/>
    </location>
</feature>
<evidence type="ECO:0000256" key="11">
    <source>
        <dbReference type="ARBA" id="ARBA00023002"/>
    </source>
</evidence>
<keyword evidence="7 14" id="KW-0285">Flavoprotein</keyword>
<evidence type="ECO:0000313" key="17">
    <source>
        <dbReference type="EMBL" id="OMO92137.1"/>
    </source>
</evidence>
<dbReference type="GO" id="GO:0005783">
    <property type="term" value="C:endoplasmic reticulum"/>
    <property type="evidence" value="ECO:0007669"/>
    <property type="project" value="TreeGrafter"/>
</dbReference>
<dbReference type="Pfam" id="PF08491">
    <property type="entry name" value="SE"/>
    <property type="match status" value="1"/>
</dbReference>
<feature type="domain" description="FAD dependent oxidoreductase" evidence="15">
    <location>
        <begin position="46"/>
        <end position="76"/>
    </location>
</feature>
<proteinExistence type="inferred from homology"/>
<accession>A0A1R3JBH7</accession>
<comment type="caution">
    <text evidence="14">Lacks conserved residue(s) required for the propagation of feature annotation.</text>
</comment>
<evidence type="ECO:0000256" key="13">
    <source>
        <dbReference type="ARBA" id="ARBA00048658"/>
    </source>
</evidence>
<dbReference type="GO" id="GO:0050660">
    <property type="term" value="F:flavin adenine dinucleotide binding"/>
    <property type="evidence" value="ECO:0007669"/>
    <property type="project" value="UniProtKB-UniRule"/>
</dbReference>
<dbReference type="EC" id="1.14.14.17" evidence="6 14"/>
<dbReference type="Gene3D" id="3.50.50.60">
    <property type="entry name" value="FAD/NAD(P)-binding domain"/>
    <property type="match status" value="2"/>
</dbReference>
<evidence type="ECO:0000256" key="5">
    <source>
        <dbReference type="ARBA" id="ARBA00008802"/>
    </source>
</evidence>
<feature type="domain" description="Squalene epoxidase" evidence="16">
    <location>
        <begin position="130"/>
        <end position="407"/>
    </location>
</feature>
<sequence>MAVYGIGRLLLPFPSPKRMWRAAKLFWVGENCVTKTEDGVDAGSTDIIIVGAGVAGAALAYALGKDGRRVHLIERDMNPPDRIAGEALLPGGYVNVNLEKGTVTSLLEENGTVKGVQYRNKKGEELTANAPLTIVCDGGFSNLRRSLCYSKVDTPSYFVGLVLENCKLPHDYYGAFILADPSPILFYPIGSTEIRCLVDVPSHKVPSVSDGEMSHFLKTVVAPKVLPVLPEMYTAFISAIDKPNNIRTMPNRSMPASPVPTPGALLMGDAFNMRHPFTGSGMTVALSDATLVRDLLRPLHNLSDASAVCKYLESFYILRQPMAFTLNTLGNTLHSIFSASPSDPTMDEMQHACFGYMSLGGLFTNGLSAPFSGLYPRPLNMVFHILAMAIYGVGRLLLPFPSPKRMWRGAQLIWVRIFVTIVT</sequence>
<evidence type="ECO:0000256" key="6">
    <source>
        <dbReference type="ARBA" id="ARBA00012312"/>
    </source>
</evidence>
<dbReference type="InterPro" id="IPR006076">
    <property type="entry name" value="FAD-dep_OxRdtase"/>
</dbReference>
<keyword evidence="8 14" id="KW-0812">Transmembrane</keyword>
<evidence type="ECO:0000256" key="7">
    <source>
        <dbReference type="ARBA" id="ARBA00022630"/>
    </source>
</evidence>
<dbReference type="InterPro" id="IPR013698">
    <property type="entry name" value="Squalene_epoxidase"/>
</dbReference>
<keyword evidence="10 14" id="KW-1133">Transmembrane helix</keyword>
<evidence type="ECO:0000256" key="1">
    <source>
        <dbReference type="ARBA" id="ARBA00001974"/>
    </source>
</evidence>
<reference evidence="18" key="1">
    <citation type="submission" date="2013-09" db="EMBL/GenBank/DDBJ databases">
        <title>Corchorus olitorius genome sequencing.</title>
        <authorList>
            <person name="Alam M."/>
            <person name="Haque M.S."/>
            <person name="Islam M.S."/>
            <person name="Emdad E.M."/>
            <person name="Islam M.M."/>
            <person name="Ahmed B."/>
            <person name="Halim A."/>
            <person name="Hossen Q.M.M."/>
            <person name="Hossain M.Z."/>
            <person name="Ahmed R."/>
            <person name="Khan M.M."/>
            <person name="Islam R."/>
            <person name="Rashid M.M."/>
            <person name="Khan S.A."/>
            <person name="Rahman M.S."/>
            <person name="Alam M."/>
            <person name="Yahiya A.S."/>
            <person name="Khan M.S."/>
            <person name="Azam M.S."/>
            <person name="Haque T."/>
            <person name="Lashkar M.Z.H."/>
            <person name="Akhand A.I."/>
            <person name="Morshed G."/>
            <person name="Roy S."/>
            <person name="Uddin K.S."/>
            <person name="Rabeya T."/>
            <person name="Hossain A.S."/>
            <person name="Chowdhury A."/>
            <person name="Snigdha A.R."/>
            <person name="Mortoza M.S."/>
            <person name="Matin S.A."/>
            <person name="Hoque S.M.E."/>
            <person name="Islam M.K."/>
            <person name="Roy D.K."/>
            <person name="Haider R."/>
            <person name="Moosa M.M."/>
            <person name="Elias S.M."/>
            <person name="Hasan A.M."/>
            <person name="Jahan S."/>
            <person name="Shafiuddin M."/>
            <person name="Mahmood N."/>
            <person name="Shommy N.S."/>
        </authorList>
    </citation>
    <scope>NUCLEOTIDE SEQUENCE [LARGE SCALE GENOMIC DNA]</scope>
    <source>
        <strain evidence="18">cv. O-4</strain>
    </source>
</reference>
<comment type="subcellular location">
    <subcellularLocation>
        <location evidence="3 14">Membrane</location>
        <topology evidence="3 14">Multi-pass membrane protein</topology>
    </subcellularLocation>
</comment>
<comment type="function">
    <text evidence="2 14">Catalyzes the stereospecific oxidation of squalene to (S)-2,3-epoxysqualene, and is considered to be a rate-limiting enzyme in steroid biosynthesis.</text>
</comment>
<dbReference type="InterPro" id="IPR040125">
    <property type="entry name" value="Squalene_monox"/>
</dbReference>
<evidence type="ECO:0000259" key="16">
    <source>
        <dbReference type="Pfam" id="PF08491"/>
    </source>
</evidence>
<keyword evidence="18" id="KW-1185">Reference proteome</keyword>
<comment type="caution">
    <text evidence="17">The sequence shown here is derived from an EMBL/GenBank/DDBJ whole genome shotgun (WGS) entry which is preliminary data.</text>
</comment>
<gene>
    <name evidence="17" type="ORF">COLO4_17830</name>
</gene>
<evidence type="ECO:0000256" key="4">
    <source>
        <dbReference type="ARBA" id="ARBA00005018"/>
    </source>
</evidence>
<dbReference type="PANTHER" id="PTHR10835:SF8">
    <property type="entry name" value="SQUALENE MONOOXYGENASE"/>
    <property type="match status" value="1"/>
</dbReference>
<dbReference type="UniPathway" id="UPA00767">
    <property type="reaction ID" value="UER00752"/>
</dbReference>
<evidence type="ECO:0000256" key="10">
    <source>
        <dbReference type="ARBA" id="ARBA00022989"/>
    </source>
</evidence>
<evidence type="ECO:0000256" key="3">
    <source>
        <dbReference type="ARBA" id="ARBA00004141"/>
    </source>
</evidence>